<organism evidence="1">
    <name type="scientific">marine metagenome</name>
    <dbReference type="NCBI Taxonomy" id="408172"/>
    <lineage>
        <taxon>unclassified sequences</taxon>
        <taxon>metagenomes</taxon>
        <taxon>ecological metagenomes</taxon>
    </lineage>
</organism>
<feature type="non-terminal residue" evidence="1">
    <location>
        <position position="1"/>
    </location>
</feature>
<reference evidence="1" key="1">
    <citation type="submission" date="2018-05" db="EMBL/GenBank/DDBJ databases">
        <authorList>
            <person name="Lanie J.A."/>
            <person name="Ng W.-L."/>
            <person name="Kazmierczak K.M."/>
            <person name="Andrzejewski T.M."/>
            <person name="Davidsen T.M."/>
            <person name="Wayne K.J."/>
            <person name="Tettelin H."/>
            <person name="Glass J.I."/>
            <person name="Rusch D."/>
            <person name="Podicherti R."/>
            <person name="Tsui H.-C.T."/>
            <person name="Winkler M.E."/>
        </authorList>
    </citation>
    <scope>NUCLEOTIDE SEQUENCE</scope>
</reference>
<dbReference type="EMBL" id="UINC01183103">
    <property type="protein sequence ID" value="SVD93680.1"/>
    <property type="molecule type" value="Genomic_DNA"/>
</dbReference>
<name>A0A382ZEF0_9ZZZZ</name>
<dbReference type="AlphaFoldDB" id="A0A382ZEF0"/>
<protein>
    <submittedName>
        <fullName evidence="1">Uncharacterized protein</fullName>
    </submittedName>
</protein>
<sequence>GTGMFVDWLKDPAGFATGEFARIADLPYGAQRPR</sequence>
<proteinExistence type="predicted"/>
<accession>A0A382ZEF0</accession>
<evidence type="ECO:0000313" key="1">
    <source>
        <dbReference type="EMBL" id="SVD93680.1"/>
    </source>
</evidence>
<gene>
    <name evidence="1" type="ORF">METZ01_LOCUS446534</name>
</gene>